<name>A0ABR3ELZ7_9AGAR</name>
<dbReference type="Gene3D" id="3.80.10.10">
    <property type="entry name" value="Ribonuclease Inhibitor"/>
    <property type="match status" value="1"/>
</dbReference>
<keyword evidence="2" id="KW-1185">Reference proteome</keyword>
<organism evidence="1 2">
    <name type="scientific">Marasmius crinis-equi</name>
    <dbReference type="NCBI Taxonomy" id="585013"/>
    <lineage>
        <taxon>Eukaryota</taxon>
        <taxon>Fungi</taxon>
        <taxon>Dikarya</taxon>
        <taxon>Basidiomycota</taxon>
        <taxon>Agaricomycotina</taxon>
        <taxon>Agaricomycetes</taxon>
        <taxon>Agaricomycetidae</taxon>
        <taxon>Agaricales</taxon>
        <taxon>Marasmiineae</taxon>
        <taxon>Marasmiaceae</taxon>
        <taxon>Marasmius</taxon>
    </lineage>
</organism>
<gene>
    <name evidence="1" type="ORF">V5O48_018221</name>
</gene>
<sequence length="531" mass="60553">VWRTIFRECLPSNDLGLCTRTMKEAPLLFTNICHFWQEIVMTTPSLWNSVHIFIPAPSREFVGEIYVSIMRARIDGFRKWLDRSMSLPITISISSQRSWYDGPLDPFPGVQYITQPDAEQASQSSEPYRTLRREFLELVAQYSRRWRTLAYGGPDSRLDFSPFDTLTTQDLGLLQDVHSFGILFPFQEENEATVSGSPSPLANLLSRTSCLRTLRLVGDTISERALSSSVGWSRLTELSISHIYTSTLTPGQIIHTLAKQCHSLTTLSLEICGFRRRNEDMLPLPIEWPSLQDLNISFNTNSYTIDPNGHAPIPTFMPVITNTFNTVIFPFLTRFSVMVPYTISFTNHFDPDKHILDYTPFDTLLSTSQCPLVHLEIACPQHLTVEAHLRILRPLDGLASLKLGHSTFPRRIHTGDVQNDHLSRLWCSELLQATELGSLCPELEDVSLQGCYVDDVEAILGFAMQRPRLKTLRAGFGRISSRAGRRLLEPREEMKVLREKGIDLYWEYTEDVREQPHDSANDGMPGLSDWW</sequence>
<dbReference type="Proteomes" id="UP001465976">
    <property type="component" value="Unassembled WGS sequence"/>
</dbReference>
<feature type="non-terminal residue" evidence="1">
    <location>
        <position position="1"/>
    </location>
</feature>
<dbReference type="EMBL" id="JBAHYK010003161">
    <property type="protein sequence ID" value="KAL0563840.1"/>
    <property type="molecule type" value="Genomic_DNA"/>
</dbReference>
<evidence type="ECO:0008006" key="3">
    <source>
        <dbReference type="Google" id="ProtNLM"/>
    </source>
</evidence>
<evidence type="ECO:0000313" key="2">
    <source>
        <dbReference type="Proteomes" id="UP001465976"/>
    </source>
</evidence>
<accession>A0ABR3ELZ7</accession>
<dbReference type="SUPFAM" id="SSF52047">
    <property type="entry name" value="RNI-like"/>
    <property type="match status" value="1"/>
</dbReference>
<comment type="caution">
    <text evidence="1">The sequence shown here is derived from an EMBL/GenBank/DDBJ whole genome shotgun (WGS) entry which is preliminary data.</text>
</comment>
<dbReference type="InterPro" id="IPR032675">
    <property type="entry name" value="LRR_dom_sf"/>
</dbReference>
<proteinExistence type="predicted"/>
<reference evidence="1 2" key="1">
    <citation type="submission" date="2024-02" db="EMBL/GenBank/DDBJ databases">
        <title>A draft genome for the cacao thread blight pathogen Marasmius crinis-equi.</title>
        <authorList>
            <person name="Cohen S.P."/>
            <person name="Baruah I.K."/>
            <person name="Amoako-Attah I."/>
            <person name="Bukari Y."/>
            <person name="Meinhardt L.W."/>
            <person name="Bailey B.A."/>
        </authorList>
    </citation>
    <scope>NUCLEOTIDE SEQUENCE [LARGE SCALE GENOMIC DNA]</scope>
    <source>
        <strain evidence="1 2">GH-76</strain>
    </source>
</reference>
<protein>
    <recommendedName>
        <fullName evidence="3">F-box domain-containing protein</fullName>
    </recommendedName>
</protein>
<evidence type="ECO:0000313" key="1">
    <source>
        <dbReference type="EMBL" id="KAL0563840.1"/>
    </source>
</evidence>